<evidence type="ECO:0000256" key="3">
    <source>
        <dbReference type="ARBA" id="ARBA00022514"/>
    </source>
</evidence>
<feature type="coiled-coil region" evidence="5">
    <location>
        <begin position="87"/>
        <end position="121"/>
    </location>
</feature>
<reference evidence="8 9" key="1">
    <citation type="journal article" date="2017" name="Nat. Ecol. Evol.">
        <title>Scallop genome provides insights into evolution of bilaterian karyotype and development.</title>
        <authorList>
            <person name="Wang S."/>
            <person name="Zhang J."/>
            <person name="Jiao W."/>
            <person name="Li J."/>
            <person name="Xun X."/>
            <person name="Sun Y."/>
            <person name="Guo X."/>
            <person name="Huan P."/>
            <person name="Dong B."/>
            <person name="Zhang L."/>
            <person name="Hu X."/>
            <person name="Sun X."/>
            <person name="Wang J."/>
            <person name="Zhao C."/>
            <person name="Wang Y."/>
            <person name="Wang D."/>
            <person name="Huang X."/>
            <person name="Wang R."/>
            <person name="Lv J."/>
            <person name="Li Y."/>
            <person name="Zhang Z."/>
            <person name="Liu B."/>
            <person name="Lu W."/>
            <person name="Hui Y."/>
            <person name="Liang J."/>
            <person name="Zhou Z."/>
            <person name="Hou R."/>
            <person name="Li X."/>
            <person name="Liu Y."/>
            <person name="Li H."/>
            <person name="Ning X."/>
            <person name="Lin Y."/>
            <person name="Zhao L."/>
            <person name="Xing Q."/>
            <person name="Dou J."/>
            <person name="Li Y."/>
            <person name="Mao J."/>
            <person name="Guo H."/>
            <person name="Dou H."/>
            <person name="Li T."/>
            <person name="Mu C."/>
            <person name="Jiang W."/>
            <person name="Fu Q."/>
            <person name="Fu X."/>
            <person name="Miao Y."/>
            <person name="Liu J."/>
            <person name="Yu Q."/>
            <person name="Li R."/>
            <person name="Liao H."/>
            <person name="Li X."/>
            <person name="Kong Y."/>
            <person name="Jiang Z."/>
            <person name="Chourrout D."/>
            <person name="Li R."/>
            <person name="Bao Z."/>
        </authorList>
    </citation>
    <scope>NUCLEOTIDE SEQUENCE [LARGE SCALE GENOMIC DNA]</scope>
    <source>
        <strain evidence="8 9">PY_sf001</strain>
    </source>
</reference>
<dbReference type="PANTHER" id="PTHR11471:SF13">
    <property type="entry name" value="TNF FAMILY PROFILE DOMAIN-CONTAINING PROTEIN"/>
    <property type="match status" value="1"/>
</dbReference>
<dbReference type="OrthoDB" id="6098231at2759"/>
<dbReference type="InterPro" id="IPR008983">
    <property type="entry name" value="Tumour_necrosis_fac-like_dom"/>
</dbReference>
<keyword evidence="6" id="KW-1133">Transmembrane helix</keyword>
<dbReference type="GO" id="GO:0016020">
    <property type="term" value="C:membrane"/>
    <property type="evidence" value="ECO:0007669"/>
    <property type="project" value="UniProtKB-SubCell"/>
</dbReference>
<evidence type="ECO:0000256" key="5">
    <source>
        <dbReference type="SAM" id="Coils"/>
    </source>
</evidence>
<keyword evidence="9" id="KW-1185">Reference proteome</keyword>
<sequence length="349" mass="38980">MAANPHGASPTYSGQGQSNNQYCAVQQQRLCTGHVQQQRSISECSTTELLPQVDNKRGRKPCCRIYWVICALVFLSIVLCIALSACVAVLFSQVGNMKENIQRLERQNDASEKICQQCAELMVGPFDDDNPYLSELDREGNICCASTPKQTKIILDLMYQRQRRISDIIGNRQSNQSKCCNNSQSDTPTSGTRSAHVLVGLQRLKAGRNSGIEPIRSWDRSDPTSHIDGVQFDNNTLIITDAGLYLIYSQICFSVRDTGNFEEGTIPLLYHYVYRYNVIYPNGGNQLLLKSVNAQRIEPSRDFGDLTSYTSAALMLNRGDQIYVKVSNLSYVSRDQKASFLGVLKMKGS</sequence>
<dbReference type="GO" id="GO:0005164">
    <property type="term" value="F:tumor necrosis factor receptor binding"/>
    <property type="evidence" value="ECO:0007669"/>
    <property type="project" value="InterPro"/>
</dbReference>
<comment type="caution">
    <text evidence="8">The sequence shown here is derived from an EMBL/GenBank/DDBJ whole genome shotgun (WGS) entry which is preliminary data.</text>
</comment>
<dbReference type="SMART" id="SM00207">
    <property type="entry name" value="TNF"/>
    <property type="match status" value="1"/>
</dbReference>
<dbReference type="SUPFAM" id="SSF49842">
    <property type="entry name" value="TNF-like"/>
    <property type="match status" value="1"/>
</dbReference>
<dbReference type="InterPro" id="IPR021184">
    <property type="entry name" value="TNF_CS"/>
</dbReference>
<accession>A0A210QXW7</accession>
<keyword evidence="3" id="KW-0202">Cytokine</keyword>
<evidence type="ECO:0000256" key="6">
    <source>
        <dbReference type="SAM" id="Phobius"/>
    </source>
</evidence>
<gene>
    <name evidence="8" type="ORF">KP79_PYT20021</name>
</gene>
<dbReference type="EMBL" id="NEDP02001320">
    <property type="protein sequence ID" value="OWF53599.1"/>
    <property type="molecule type" value="Genomic_DNA"/>
</dbReference>
<dbReference type="Pfam" id="PF00229">
    <property type="entry name" value="TNF"/>
    <property type="match status" value="1"/>
</dbReference>
<dbReference type="AlphaFoldDB" id="A0A210QXW7"/>
<evidence type="ECO:0000313" key="8">
    <source>
        <dbReference type="EMBL" id="OWF53599.1"/>
    </source>
</evidence>
<dbReference type="GO" id="GO:0006955">
    <property type="term" value="P:immune response"/>
    <property type="evidence" value="ECO:0007669"/>
    <property type="project" value="InterPro"/>
</dbReference>
<dbReference type="PANTHER" id="PTHR11471">
    <property type="entry name" value="TUMOR NECROSIS FACTOR FAMILY MEMBER"/>
    <property type="match status" value="1"/>
</dbReference>
<feature type="domain" description="THD" evidence="7">
    <location>
        <begin position="193"/>
        <end position="346"/>
    </location>
</feature>
<dbReference type="InterPro" id="IPR006052">
    <property type="entry name" value="TNF_dom"/>
</dbReference>
<proteinExistence type="inferred from homology"/>
<keyword evidence="5" id="KW-0175">Coiled coil</keyword>
<keyword evidence="6" id="KW-0812">Transmembrane</keyword>
<dbReference type="GO" id="GO:0005125">
    <property type="term" value="F:cytokine activity"/>
    <property type="evidence" value="ECO:0007669"/>
    <property type="project" value="UniProtKB-KW"/>
</dbReference>
<evidence type="ECO:0000256" key="4">
    <source>
        <dbReference type="ARBA" id="ARBA00023136"/>
    </source>
</evidence>
<comment type="similarity">
    <text evidence="2">Belongs to the tumor necrosis factor family.</text>
</comment>
<dbReference type="PROSITE" id="PS50049">
    <property type="entry name" value="THD_2"/>
    <property type="match status" value="1"/>
</dbReference>
<name>A0A210QXW7_MIZYE</name>
<evidence type="ECO:0000313" key="9">
    <source>
        <dbReference type="Proteomes" id="UP000242188"/>
    </source>
</evidence>
<comment type="subcellular location">
    <subcellularLocation>
        <location evidence="1">Membrane</location>
    </subcellularLocation>
</comment>
<dbReference type="Gene3D" id="2.60.120.40">
    <property type="match status" value="1"/>
</dbReference>
<evidence type="ECO:0000259" key="7">
    <source>
        <dbReference type="PROSITE" id="PS50049"/>
    </source>
</evidence>
<dbReference type="PROSITE" id="PS00251">
    <property type="entry name" value="THD_1"/>
    <property type="match status" value="1"/>
</dbReference>
<keyword evidence="4 6" id="KW-0472">Membrane</keyword>
<evidence type="ECO:0000256" key="1">
    <source>
        <dbReference type="ARBA" id="ARBA00004370"/>
    </source>
</evidence>
<organism evidence="8 9">
    <name type="scientific">Mizuhopecten yessoensis</name>
    <name type="common">Japanese scallop</name>
    <name type="synonym">Patinopecten yessoensis</name>
    <dbReference type="NCBI Taxonomy" id="6573"/>
    <lineage>
        <taxon>Eukaryota</taxon>
        <taxon>Metazoa</taxon>
        <taxon>Spiralia</taxon>
        <taxon>Lophotrochozoa</taxon>
        <taxon>Mollusca</taxon>
        <taxon>Bivalvia</taxon>
        <taxon>Autobranchia</taxon>
        <taxon>Pteriomorphia</taxon>
        <taxon>Pectinida</taxon>
        <taxon>Pectinoidea</taxon>
        <taxon>Pectinidae</taxon>
        <taxon>Mizuhopecten</taxon>
    </lineage>
</organism>
<feature type="transmembrane region" description="Helical" evidence="6">
    <location>
        <begin position="65"/>
        <end position="91"/>
    </location>
</feature>
<protein>
    <submittedName>
        <fullName evidence="8">Tumor necrosis factor ligand superfamily member 6</fullName>
    </submittedName>
</protein>
<evidence type="ECO:0000256" key="2">
    <source>
        <dbReference type="ARBA" id="ARBA00008670"/>
    </source>
</evidence>
<dbReference type="Proteomes" id="UP000242188">
    <property type="component" value="Unassembled WGS sequence"/>
</dbReference>
<dbReference type="GO" id="GO:0005615">
    <property type="term" value="C:extracellular space"/>
    <property type="evidence" value="ECO:0007669"/>
    <property type="project" value="UniProtKB-KW"/>
</dbReference>